<keyword evidence="1" id="KW-1133">Transmembrane helix</keyword>
<proteinExistence type="predicted"/>
<name>A0A1W0W0C7_SORBI</name>
<dbReference type="AlphaFoldDB" id="A0A1W0W0C7"/>
<protein>
    <submittedName>
        <fullName evidence="2">Uncharacterized protein</fullName>
    </submittedName>
</protein>
<accession>A0A1W0W0C7</accession>
<dbReference type="EMBL" id="CM000762">
    <property type="protein sequence ID" value="OQU87829.1"/>
    <property type="molecule type" value="Genomic_DNA"/>
</dbReference>
<reference evidence="2 3" key="1">
    <citation type="journal article" date="2009" name="Nature">
        <title>The Sorghum bicolor genome and the diversification of grasses.</title>
        <authorList>
            <person name="Paterson A.H."/>
            <person name="Bowers J.E."/>
            <person name="Bruggmann R."/>
            <person name="Dubchak I."/>
            <person name="Grimwood J."/>
            <person name="Gundlach H."/>
            <person name="Haberer G."/>
            <person name="Hellsten U."/>
            <person name="Mitros T."/>
            <person name="Poliakov A."/>
            <person name="Schmutz J."/>
            <person name="Spannagl M."/>
            <person name="Tang H."/>
            <person name="Wang X."/>
            <person name="Wicker T."/>
            <person name="Bharti A.K."/>
            <person name="Chapman J."/>
            <person name="Feltus F.A."/>
            <person name="Gowik U."/>
            <person name="Grigoriev I.V."/>
            <person name="Lyons E."/>
            <person name="Maher C.A."/>
            <person name="Martis M."/>
            <person name="Narechania A."/>
            <person name="Otillar R.P."/>
            <person name="Penning B.W."/>
            <person name="Salamov A.A."/>
            <person name="Wang Y."/>
            <person name="Zhang L."/>
            <person name="Carpita N.C."/>
            <person name="Freeling M."/>
            <person name="Gingle A.R."/>
            <person name="Hash C.T."/>
            <person name="Keller B."/>
            <person name="Klein P."/>
            <person name="Kresovich S."/>
            <person name="McCann M.C."/>
            <person name="Ming R."/>
            <person name="Peterson D.G."/>
            <person name="Mehboob-ur-Rahman"/>
            <person name="Ware D."/>
            <person name="Westhoff P."/>
            <person name="Mayer K.F."/>
            <person name="Messing J."/>
            <person name="Rokhsar D.S."/>
        </authorList>
    </citation>
    <scope>NUCLEOTIDE SEQUENCE [LARGE SCALE GENOMIC DNA]</scope>
    <source>
        <strain evidence="3">cv. BTx623</strain>
    </source>
</reference>
<organism evidence="2 3">
    <name type="scientific">Sorghum bicolor</name>
    <name type="common">Sorghum</name>
    <name type="synonym">Sorghum vulgare</name>
    <dbReference type="NCBI Taxonomy" id="4558"/>
    <lineage>
        <taxon>Eukaryota</taxon>
        <taxon>Viridiplantae</taxon>
        <taxon>Streptophyta</taxon>
        <taxon>Embryophyta</taxon>
        <taxon>Tracheophyta</taxon>
        <taxon>Spermatophyta</taxon>
        <taxon>Magnoliopsida</taxon>
        <taxon>Liliopsida</taxon>
        <taxon>Poales</taxon>
        <taxon>Poaceae</taxon>
        <taxon>PACMAD clade</taxon>
        <taxon>Panicoideae</taxon>
        <taxon>Andropogonodae</taxon>
        <taxon>Andropogoneae</taxon>
        <taxon>Sorghinae</taxon>
        <taxon>Sorghum</taxon>
    </lineage>
</organism>
<evidence type="ECO:0000313" key="2">
    <source>
        <dbReference type="EMBL" id="OQU87829.1"/>
    </source>
</evidence>
<keyword evidence="1" id="KW-0472">Membrane</keyword>
<reference evidence="3" key="2">
    <citation type="journal article" date="2018" name="Plant J.">
        <title>The Sorghum bicolor reference genome: improved assembly, gene annotations, a transcriptome atlas, and signatures of genome organization.</title>
        <authorList>
            <person name="McCormick R.F."/>
            <person name="Truong S.K."/>
            <person name="Sreedasyam A."/>
            <person name="Jenkins J."/>
            <person name="Shu S."/>
            <person name="Sims D."/>
            <person name="Kennedy M."/>
            <person name="Amirebrahimi M."/>
            <person name="Weers B.D."/>
            <person name="McKinley B."/>
            <person name="Mattison A."/>
            <person name="Morishige D.T."/>
            <person name="Grimwood J."/>
            <person name="Schmutz J."/>
            <person name="Mullet J.E."/>
        </authorList>
    </citation>
    <scope>NUCLEOTIDE SEQUENCE [LARGE SCALE GENOMIC DNA]</scope>
    <source>
        <strain evidence="3">cv. BTx623</strain>
    </source>
</reference>
<evidence type="ECO:0000256" key="1">
    <source>
        <dbReference type="SAM" id="Phobius"/>
    </source>
</evidence>
<dbReference type="InParanoid" id="A0A1W0W0C7"/>
<dbReference type="Gramene" id="OQU87829">
    <property type="protein sequence ID" value="OQU87829"/>
    <property type="gene ID" value="SORBI_3003G350850"/>
</dbReference>
<gene>
    <name evidence="2" type="ORF">SORBI_3003G350850</name>
</gene>
<feature type="transmembrane region" description="Helical" evidence="1">
    <location>
        <begin position="43"/>
        <end position="63"/>
    </location>
</feature>
<dbReference type="Proteomes" id="UP000000768">
    <property type="component" value="Chromosome 3"/>
</dbReference>
<evidence type="ECO:0000313" key="3">
    <source>
        <dbReference type="Proteomes" id="UP000000768"/>
    </source>
</evidence>
<sequence>MKSGLCFWGNKQAAELKSGGLCFSRTRRYIGLKSRIKIKLDECNFLFSCHFLFCYCITAILFLDDFIQGREFTWISLDPWDQWTGGHQPHKSSTRDSFRSPSFLELFHARVLLNHVTIIKTNSDSNLYERYCIFCAIRCCNILLVRFLY</sequence>
<keyword evidence="3" id="KW-1185">Reference proteome</keyword>
<keyword evidence="1" id="KW-0812">Transmembrane</keyword>